<dbReference type="Proteomes" id="UP000552097">
    <property type="component" value="Unassembled WGS sequence"/>
</dbReference>
<comment type="caution">
    <text evidence="3">The sequence shown here is derived from an EMBL/GenBank/DDBJ whole genome shotgun (WGS) entry which is preliminary data.</text>
</comment>
<accession>A0A7W9M1J7</accession>
<dbReference type="InterPro" id="IPR043917">
    <property type="entry name" value="DUF5753"/>
</dbReference>
<feature type="compositionally biased region" description="Basic and acidic residues" evidence="1">
    <location>
        <begin position="1"/>
        <end position="10"/>
    </location>
</feature>
<evidence type="ECO:0000313" key="4">
    <source>
        <dbReference type="Proteomes" id="UP000552097"/>
    </source>
</evidence>
<organism evidence="3 4">
    <name type="scientific">Saccharothrix ecbatanensis</name>
    <dbReference type="NCBI Taxonomy" id="1105145"/>
    <lineage>
        <taxon>Bacteria</taxon>
        <taxon>Bacillati</taxon>
        <taxon>Actinomycetota</taxon>
        <taxon>Actinomycetes</taxon>
        <taxon>Pseudonocardiales</taxon>
        <taxon>Pseudonocardiaceae</taxon>
        <taxon>Saccharothrix</taxon>
    </lineage>
</organism>
<dbReference type="GO" id="GO:0003677">
    <property type="term" value="F:DNA binding"/>
    <property type="evidence" value="ECO:0007669"/>
    <property type="project" value="InterPro"/>
</dbReference>
<dbReference type="RefSeq" id="WP_184921466.1">
    <property type="nucleotide sequence ID" value="NZ_JACHMO010000001.1"/>
</dbReference>
<reference evidence="3 4" key="1">
    <citation type="submission" date="2020-08" db="EMBL/GenBank/DDBJ databases">
        <title>Sequencing the genomes of 1000 actinobacteria strains.</title>
        <authorList>
            <person name="Klenk H.-P."/>
        </authorList>
    </citation>
    <scope>NUCLEOTIDE SEQUENCE [LARGE SCALE GENOMIC DNA]</scope>
    <source>
        <strain evidence="3 4">DSM 45486</strain>
    </source>
</reference>
<name>A0A7W9M1J7_9PSEU</name>
<dbReference type="Gene3D" id="1.10.260.40">
    <property type="entry name" value="lambda repressor-like DNA-binding domains"/>
    <property type="match status" value="1"/>
</dbReference>
<dbReference type="Pfam" id="PF13560">
    <property type="entry name" value="HTH_31"/>
    <property type="match status" value="1"/>
</dbReference>
<dbReference type="Pfam" id="PF19054">
    <property type="entry name" value="DUF5753"/>
    <property type="match status" value="1"/>
</dbReference>
<sequence length="285" mass="31293">MVTEIAEKTHRQPRLSTALSRELGEELRRIRRRARMGSAETADALGWSLGKLSKLETGSRGTSPGEIGALLGRLGTVPPTRDRILAIAGDPDTGSFMRLHGPIADTLVALALHERMARAITGYEPFTVPSLAQTEDYARALTGDRAIAAARIARQEALHTLNRPDIVLYIHEPALRGAVGRPAVMRDQMLRLAMMCETTRVTPRLVPMDVPFDQSVVRHGALLTFAEPIKPLAYAETDTATVFHEAPQVVAHFEAKMRRLDALAMTPAQSRATFTRWADVYDQAA</sequence>
<feature type="region of interest" description="Disordered" evidence="1">
    <location>
        <begin position="1"/>
        <end position="20"/>
    </location>
</feature>
<protein>
    <submittedName>
        <fullName evidence="3">Transcriptional regulator with XRE-family HTH domain</fullName>
    </submittedName>
</protein>
<evidence type="ECO:0000256" key="1">
    <source>
        <dbReference type="SAM" id="MobiDB-lite"/>
    </source>
</evidence>
<gene>
    <name evidence="3" type="ORF">F4560_003660</name>
</gene>
<evidence type="ECO:0000259" key="2">
    <source>
        <dbReference type="Pfam" id="PF19054"/>
    </source>
</evidence>
<dbReference type="InterPro" id="IPR010982">
    <property type="entry name" value="Lambda_DNA-bd_dom_sf"/>
</dbReference>
<dbReference type="AlphaFoldDB" id="A0A7W9M1J7"/>
<feature type="domain" description="DUF5753" evidence="2">
    <location>
        <begin position="109"/>
        <end position="274"/>
    </location>
</feature>
<dbReference type="SUPFAM" id="SSF47413">
    <property type="entry name" value="lambda repressor-like DNA-binding domains"/>
    <property type="match status" value="1"/>
</dbReference>
<proteinExistence type="predicted"/>
<keyword evidence="4" id="KW-1185">Reference proteome</keyword>
<dbReference type="EMBL" id="JACHMO010000001">
    <property type="protein sequence ID" value="MBB5803892.1"/>
    <property type="molecule type" value="Genomic_DNA"/>
</dbReference>
<evidence type="ECO:0000313" key="3">
    <source>
        <dbReference type="EMBL" id="MBB5803892.1"/>
    </source>
</evidence>